<sequence length="156" mass="16174">MQITSIAATTTLLLASGAFAMPAQGEIEHALSKRTCGELKGTPLKACQTVCIAACDAVTDLILKNFCKTACTAGPLKRSDTHATPAPKAPISLDSITADDLVVLGHVLGSKENKVVKRAPSFGKEACIAGCEVLCNSTVLALAQTKCLSECKPKCK</sequence>
<protein>
    <submittedName>
        <fullName evidence="2">Uncharacterized protein</fullName>
    </submittedName>
</protein>
<dbReference type="HOGENOM" id="CLU_1960931_0_0_1"/>
<dbReference type="AlphaFoldDB" id="A0A0A1TN47"/>
<dbReference type="Proteomes" id="UP000039046">
    <property type="component" value="Unassembled WGS sequence"/>
</dbReference>
<dbReference type="OrthoDB" id="4500945at2759"/>
<name>A0A0A1TN47_9HYPO</name>
<proteinExistence type="predicted"/>
<evidence type="ECO:0000256" key="1">
    <source>
        <dbReference type="SAM" id="SignalP"/>
    </source>
</evidence>
<keyword evidence="1" id="KW-0732">Signal</keyword>
<gene>
    <name evidence="2" type="ORF">VHEMI07550</name>
</gene>
<feature type="chain" id="PRO_5001990206" evidence="1">
    <location>
        <begin position="26"/>
        <end position="156"/>
    </location>
</feature>
<dbReference type="EMBL" id="CDHN01000004">
    <property type="protein sequence ID" value="CEJ91862.1"/>
    <property type="molecule type" value="Genomic_DNA"/>
</dbReference>
<reference evidence="2 3" key="1">
    <citation type="journal article" date="2015" name="Genome Announc.">
        <title>Draft Genome Sequence and Gene Annotation of the Entomopathogenic Fungus Verticillium hemipterigenum.</title>
        <authorList>
            <person name="Horn F."/>
            <person name="Habel A."/>
            <person name="Scharf D.H."/>
            <person name="Dworschak J."/>
            <person name="Brakhage A.A."/>
            <person name="Guthke R."/>
            <person name="Hertweck C."/>
            <person name="Linde J."/>
        </authorList>
    </citation>
    <scope>NUCLEOTIDE SEQUENCE [LARGE SCALE GENOMIC DNA]</scope>
</reference>
<keyword evidence="3" id="KW-1185">Reference proteome</keyword>
<organism evidence="2 3">
    <name type="scientific">[Torrubiella] hemipterigena</name>
    <dbReference type="NCBI Taxonomy" id="1531966"/>
    <lineage>
        <taxon>Eukaryota</taxon>
        <taxon>Fungi</taxon>
        <taxon>Dikarya</taxon>
        <taxon>Ascomycota</taxon>
        <taxon>Pezizomycotina</taxon>
        <taxon>Sordariomycetes</taxon>
        <taxon>Hypocreomycetidae</taxon>
        <taxon>Hypocreales</taxon>
        <taxon>Clavicipitaceae</taxon>
        <taxon>Clavicipitaceae incertae sedis</taxon>
        <taxon>'Torrubiella' clade</taxon>
    </lineage>
</organism>
<evidence type="ECO:0000313" key="2">
    <source>
        <dbReference type="EMBL" id="CEJ91862.1"/>
    </source>
</evidence>
<accession>A0A0A1TN47</accession>
<evidence type="ECO:0000313" key="3">
    <source>
        <dbReference type="Proteomes" id="UP000039046"/>
    </source>
</evidence>
<feature type="signal peptide" evidence="1">
    <location>
        <begin position="1"/>
        <end position="25"/>
    </location>
</feature>